<dbReference type="InterPro" id="IPR010905">
    <property type="entry name" value="Glyco_hydro_88"/>
</dbReference>
<evidence type="ECO:0000313" key="4">
    <source>
        <dbReference type="EMBL" id="MDQ9094174.1"/>
    </source>
</evidence>
<proteinExistence type="inferred from homology"/>
<dbReference type="InterPro" id="IPR008928">
    <property type="entry name" value="6-hairpin_glycosidase_sf"/>
</dbReference>
<evidence type="ECO:0000256" key="2">
    <source>
        <dbReference type="ARBA" id="ARBA00038358"/>
    </source>
</evidence>
<dbReference type="PANTHER" id="PTHR36845">
    <property type="entry name" value="HYDROLASE, PUTATIVE (AFU_ORTHOLOGUE AFUA_7G05090)-RELATED"/>
    <property type="match status" value="1"/>
</dbReference>
<dbReference type="InterPro" id="IPR052369">
    <property type="entry name" value="UG_Glycosaminoglycan_Hydrolase"/>
</dbReference>
<evidence type="ECO:0000256" key="1">
    <source>
        <dbReference type="ARBA" id="ARBA00022801"/>
    </source>
</evidence>
<name>A0ABU1BI65_PSEHA</name>
<dbReference type="PANTHER" id="PTHR36845:SF1">
    <property type="entry name" value="HYDROLASE, PUTATIVE (AFU_ORTHOLOGUE AFUA_7G05090)-RELATED"/>
    <property type="match status" value="1"/>
</dbReference>
<evidence type="ECO:0000256" key="3">
    <source>
        <dbReference type="SAM" id="SignalP"/>
    </source>
</evidence>
<evidence type="ECO:0000313" key="5">
    <source>
        <dbReference type="Proteomes" id="UP001226574"/>
    </source>
</evidence>
<accession>A0ABU1BI65</accession>
<dbReference type="Gene3D" id="1.50.10.10">
    <property type="match status" value="1"/>
</dbReference>
<protein>
    <submittedName>
        <fullName evidence="4">Glycoside hydrolase family 88 protein</fullName>
    </submittedName>
</protein>
<keyword evidence="3" id="KW-0732">Signal</keyword>
<dbReference type="PROSITE" id="PS51257">
    <property type="entry name" value="PROKAR_LIPOPROTEIN"/>
    <property type="match status" value="1"/>
</dbReference>
<reference evidence="4 5" key="1">
    <citation type="submission" date="2023-08" db="EMBL/GenBank/DDBJ databases">
        <title>Pseudoalteromonas haloplanktis LL1 genome.</title>
        <authorList>
            <person name="Wu S."/>
        </authorList>
    </citation>
    <scope>NUCLEOTIDE SEQUENCE [LARGE SCALE GENOMIC DNA]</scope>
    <source>
        <strain evidence="4 5">LL1</strain>
    </source>
</reference>
<keyword evidence="5" id="KW-1185">Reference proteome</keyword>
<sequence length="552" mass="62848">MMKKTLCLLLSLGIFGCSQQVTNPTVEASSKSQLGSTAEFSNEMAHANLAFIKNQYIRMIENVDNNQHVKYAKGCQEKQTVCFPRSEEHGEIFLEKPTKWTNGFYPGVLWKLLSEREKIDGFSASEQQLIFAKAKYYQDALTPEAKRGSTHDLGFILYDSFGEALHFNSLTAQDRLRYTQTLEEGRRTLITRFDQNKGVIKSWDFGPTLPAHYKKDGDIKSQSMSLADPWTFPVIVDNMMNLEFLMSSDNEQYRDIAFSHAKQTYEHHYFYDKDDKNQEFPIAYHLFDYDSMRPGNWQGVGNVSAWARGQGWSLYGYVTVVEALQQKNSQQPLPDFENHVERLVNSIDHLLETDVVPDWDFFAASNNAQAIAEDQSLETVRYSRILDLCDFEIPNNILPYKGYRPIKIDKSILSEQTLDVLSTMTSAYDEPFIQGESVLPCGSKAYQRNATHIPKDTSAAALYAAALYRLAQLNISEQLKDKSIILADKIMAELTANYLTKNEKGRDFELGFVLNQATGNLPNASEINTSIVYADFYFLEANIRKLALQNSL</sequence>
<feature type="chain" id="PRO_5046824703" evidence="3">
    <location>
        <begin position="24"/>
        <end position="552"/>
    </location>
</feature>
<dbReference type="InterPro" id="IPR012341">
    <property type="entry name" value="6hp_glycosidase-like_sf"/>
</dbReference>
<dbReference type="GO" id="GO:0016787">
    <property type="term" value="F:hydrolase activity"/>
    <property type="evidence" value="ECO:0007669"/>
    <property type="project" value="UniProtKB-KW"/>
</dbReference>
<dbReference type="SUPFAM" id="SSF48208">
    <property type="entry name" value="Six-hairpin glycosidases"/>
    <property type="match status" value="2"/>
</dbReference>
<organism evidence="4 5">
    <name type="scientific">Pseudoalteromonas haloplanktis</name>
    <name type="common">Alteromonas haloplanktis</name>
    <dbReference type="NCBI Taxonomy" id="228"/>
    <lineage>
        <taxon>Bacteria</taxon>
        <taxon>Pseudomonadati</taxon>
        <taxon>Pseudomonadota</taxon>
        <taxon>Gammaproteobacteria</taxon>
        <taxon>Alteromonadales</taxon>
        <taxon>Pseudoalteromonadaceae</taxon>
        <taxon>Pseudoalteromonas</taxon>
    </lineage>
</organism>
<gene>
    <name evidence="4" type="ORF">RC083_21680</name>
</gene>
<comment type="similarity">
    <text evidence="2">Belongs to the glycosyl hydrolase 88 family.</text>
</comment>
<dbReference type="RefSeq" id="WP_309039872.1">
    <property type="nucleotide sequence ID" value="NZ_JAVIFY010000035.1"/>
</dbReference>
<feature type="signal peptide" evidence="3">
    <location>
        <begin position="1"/>
        <end position="23"/>
    </location>
</feature>
<comment type="caution">
    <text evidence="4">The sequence shown here is derived from an EMBL/GenBank/DDBJ whole genome shotgun (WGS) entry which is preliminary data.</text>
</comment>
<dbReference type="Pfam" id="PF07470">
    <property type="entry name" value="Glyco_hydro_88"/>
    <property type="match status" value="1"/>
</dbReference>
<dbReference type="Proteomes" id="UP001226574">
    <property type="component" value="Unassembled WGS sequence"/>
</dbReference>
<keyword evidence="1 4" id="KW-0378">Hydrolase</keyword>
<dbReference type="EMBL" id="JAVIFY010000035">
    <property type="protein sequence ID" value="MDQ9094174.1"/>
    <property type="molecule type" value="Genomic_DNA"/>
</dbReference>